<dbReference type="EMBL" id="JACGWJ010000751">
    <property type="protein sequence ID" value="KAL0288687.1"/>
    <property type="molecule type" value="Genomic_DNA"/>
</dbReference>
<dbReference type="InterPro" id="IPR021099">
    <property type="entry name" value="PORR_domain"/>
</dbReference>
<protein>
    <recommendedName>
        <fullName evidence="1">PORR domain-containing protein</fullName>
    </recommendedName>
</protein>
<sequence>MSSVHVAIQMDIPVREIGNGPNLGFLRWAACSFAVDFEFILPCMSLGRAREALGPLPLEALVLIISGPEKSRLIENNIEPLQAVTKTTAQSSRLWRPKSSRNGARPRAGAAVLRRTKTTSAHYVDSRFLDPTFENLMEKYKNLLKVISIQDLILASNSTPPSVSLDFFHRLSQRLHLNRGPAAFLRKYPHIFHIFNHPGKLQPVCTLTRPPLILSAKNPWP</sequence>
<dbReference type="PANTHER" id="PTHR31476:SF15">
    <property type="entry name" value="ASSOCIATED SALT-INDUCIBLE PROTEIN, PUTATIVE-RELATED"/>
    <property type="match status" value="1"/>
</dbReference>
<dbReference type="PANTHER" id="PTHR31476">
    <property type="entry name" value="PROTEIN WHAT'S THIS FACTOR 1 HOMOLOG, CHLOROPLASTIC"/>
    <property type="match status" value="1"/>
</dbReference>
<dbReference type="AlphaFoldDB" id="A0AAW2J2M1"/>
<evidence type="ECO:0000313" key="2">
    <source>
        <dbReference type="EMBL" id="KAL0288687.1"/>
    </source>
</evidence>
<reference evidence="2" key="2">
    <citation type="journal article" date="2024" name="Plant">
        <title>Genomic evolution and insights into agronomic trait innovations of Sesamum species.</title>
        <authorList>
            <person name="Miao H."/>
            <person name="Wang L."/>
            <person name="Qu L."/>
            <person name="Liu H."/>
            <person name="Sun Y."/>
            <person name="Le M."/>
            <person name="Wang Q."/>
            <person name="Wei S."/>
            <person name="Zheng Y."/>
            <person name="Lin W."/>
            <person name="Duan Y."/>
            <person name="Cao H."/>
            <person name="Xiong S."/>
            <person name="Wang X."/>
            <person name="Wei L."/>
            <person name="Li C."/>
            <person name="Ma Q."/>
            <person name="Ju M."/>
            <person name="Zhao R."/>
            <person name="Li G."/>
            <person name="Mu C."/>
            <person name="Tian Q."/>
            <person name="Mei H."/>
            <person name="Zhang T."/>
            <person name="Gao T."/>
            <person name="Zhang H."/>
        </authorList>
    </citation>
    <scope>NUCLEOTIDE SEQUENCE</scope>
    <source>
        <strain evidence="2">G02</strain>
    </source>
</reference>
<dbReference type="InterPro" id="IPR045040">
    <property type="entry name" value="PORR_fam"/>
</dbReference>
<evidence type="ECO:0000259" key="1">
    <source>
        <dbReference type="Pfam" id="PF11955"/>
    </source>
</evidence>
<dbReference type="Pfam" id="PF11955">
    <property type="entry name" value="PORR"/>
    <property type="match status" value="1"/>
</dbReference>
<dbReference type="GO" id="GO:0003723">
    <property type="term" value="F:RNA binding"/>
    <property type="evidence" value="ECO:0007669"/>
    <property type="project" value="InterPro"/>
</dbReference>
<reference evidence="2" key="1">
    <citation type="submission" date="2020-06" db="EMBL/GenBank/DDBJ databases">
        <authorList>
            <person name="Li T."/>
            <person name="Hu X."/>
            <person name="Zhang T."/>
            <person name="Song X."/>
            <person name="Zhang H."/>
            <person name="Dai N."/>
            <person name="Sheng W."/>
            <person name="Hou X."/>
            <person name="Wei L."/>
        </authorList>
    </citation>
    <scope>NUCLEOTIDE SEQUENCE</scope>
    <source>
        <strain evidence="2">G02</strain>
        <tissue evidence="2">Leaf</tissue>
    </source>
</reference>
<name>A0AAW2J2M1_SESRA</name>
<organism evidence="2">
    <name type="scientific">Sesamum radiatum</name>
    <name type="common">Black benniseed</name>
    <dbReference type="NCBI Taxonomy" id="300843"/>
    <lineage>
        <taxon>Eukaryota</taxon>
        <taxon>Viridiplantae</taxon>
        <taxon>Streptophyta</taxon>
        <taxon>Embryophyta</taxon>
        <taxon>Tracheophyta</taxon>
        <taxon>Spermatophyta</taxon>
        <taxon>Magnoliopsida</taxon>
        <taxon>eudicotyledons</taxon>
        <taxon>Gunneridae</taxon>
        <taxon>Pentapetalae</taxon>
        <taxon>asterids</taxon>
        <taxon>lamiids</taxon>
        <taxon>Lamiales</taxon>
        <taxon>Pedaliaceae</taxon>
        <taxon>Sesamum</taxon>
    </lineage>
</organism>
<gene>
    <name evidence="2" type="ORF">Sradi_7092200</name>
</gene>
<proteinExistence type="predicted"/>
<comment type="caution">
    <text evidence="2">The sequence shown here is derived from an EMBL/GenBank/DDBJ whole genome shotgun (WGS) entry which is preliminary data.</text>
</comment>
<feature type="domain" description="PORR" evidence="1">
    <location>
        <begin position="130"/>
        <end position="211"/>
    </location>
</feature>
<accession>A0AAW2J2M1</accession>